<dbReference type="SUPFAM" id="SSF160935">
    <property type="entry name" value="VPA0735-like"/>
    <property type="match status" value="1"/>
</dbReference>
<feature type="domain" description="DUF1214" evidence="1">
    <location>
        <begin position="312"/>
        <end position="421"/>
    </location>
</feature>
<protein>
    <submittedName>
        <fullName evidence="3">DUF1254 domain-containing protein</fullName>
    </submittedName>
</protein>
<dbReference type="InterPro" id="IPR010621">
    <property type="entry name" value="DUF1214"/>
</dbReference>
<dbReference type="PANTHER" id="PTHR36509">
    <property type="entry name" value="BLL3101 PROTEIN"/>
    <property type="match status" value="1"/>
</dbReference>
<dbReference type="PANTHER" id="PTHR36509:SF2">
    <property type="entry name" value="BLL3101 PROTEIN"/>
    <property type="match status" value="1"/>
</dbReference>
<evidence type="ECO:0000259" key="2">
    <source>
        <dbReference type="Pfam" id="PF06863"/>
    </source>
</evidence>
<gene>
    <name evidence="3" type="ORF">HHL24_40160</name>
</gene>
<evidence type="ECO:0000259" key="1">
    <source>
        <dbReference type="Pfam" id="PF06742"/>
    </source>
</evidence>
<keyword evidence="4" id="KW-1185">Reference proteome</keyword>
<dbReference type="Pfam" id="PF06742">
    <property type="entry name" value="DUF1214"/>
    <property type="match status" value="1"/>
</dbReference>
<accession>A0A848ISI6</accession>
<name>A0A848ISI6_9BURK</name>
<dbReference type="Pfam" id="PF06863">
    <property type="entry name" value="DUF1254"/>
    <property type="match status" value="1"/>
</dbReference>
<dbReference type="Gene3D" id="2.60.120.600">
    <property type="entry name" value="Domain of unknown function DUF1214, C-terminal domain"/>
    <property type="match status" value="1"/>
</dbReference>
<dbReference type="InterPro" id="IPR037050">
    <property type="entry name" value="DUF1254_sf"/>
</dbReference>
<proteinExistence type="predicted"/>
<dbReference type="AlphaFoldDB" id="A0A848ISI6"/>
<feature type="domain" description="DUF1254" evidence="2">
    <location>
        <begin position="55"/>
        <end position="183"/>
    </location>
</feature>
<organism evidence="3 4">
    <name type="scientific">Paraburkholderia polaris</name>
    <dbReference type="NCBI Taxonomy" id="2728848"/>
    <lineage>
        <taxon>Bacteria</taxon>
        <taxon>Pseudomonadati</taxon>
        <taxon>Pseudomonadota</taxon>
        <taxon>Betaproteobacteria</taxon>
        <taxon>Burkholderiales</taxon>
        <taxon>Burkholderiaceae</taxon>
        <taxon>Paraburkholderia</taxon>
    </lineage>
</organism>
<comment type="caution">
    <text evidence="3">The sequence shown here is derived from an EMBL/GenBank/DDBJ whole genome shotgun (WGS) entry which is preliminary data.</text>
</comment>
<dbReference type="InterPro" id="IPR037049">
    <property type="entry name" value="DUF1214_C_sf"/>
</dbReference>
<dbReference type="RefSeq" id="WP_169490835.1">
    <property type="nucleotide sequence ID" value="NZ_JABBGJ010000069.1"/>
</dbReference>
<evidence type="ECO:0000313" key="3">
    <source>
        <dbReference type="EMBL" id="NMM04063.1"/>
    </source>
</evidence>
<dbReference type="Proteomes" id="UP000544134">
    <property type="component" value="Unassembled WGS sequence"/>
</dbReference>
<dbReference type="EMBL" id="JABBGJ010000069">
    <property type="protein sequence ID" value="NMM04063.1"/>
    <property type="molecule type" value="Genomic_DNA"/>
</dbReference>
<dbReference type="InterPro" id="IPR010679">
    <property type="entry name" value="DUF1254"/>
</dbReference>
<evidence type="ECO:0000313" key="4">
    <source>
        <dbReference type="Proteomes" id="UP000544134"/>
    </source>
</evidence>
<reference evidence="3 4" key="1">
    <citation type="submission" date="2020-04" db="EMBL/GenBank/DDBJ databases">
        <title>Paraburkholderia sp. RP-4-7 isolated from soil.</title>
        <authorList>
            <person name="Dahal R.H."/>
        </authorList>
    </citation>
    <scope>NUCLEOTIDE SEQUENCE [LARGE SCALE GENOMIC DNA]</scope>
    <source>
        <strain evidence="3 4">RP-4-7</strain>
    </source>
</reference>
<sequence length="453" mass="49287">MSCSASENITALARDAVLYTLPLFEMARVRAAMCPRRDDSGQFAGDSPDSTLGWVNQLVRGRQLLGPQNREVVTPNNDTLYLSTWLDVGDEPLVLEVPDTAARYYVLGLLDFYTNPFESIGTRTTGNGARRFLLYYGDVAPPADDDLTPIACPTRDVWLIGRLLVDGMDDLAAARALQDRFVLKTLSGHPAARRFDVGMARRAALGDPRLYAAVVNAALVRNPPPAAESAVVAQYAAVGIGANIDVSVLEAPKLAALGSALDQVIGELGAPQPSALGGGWFLPVEVGASFGDDYLTRAHVSRNYIGALGVEEAMYVTADCDSEGRPLDGRYTYELSFPPDGIPQAQAFWSITMYDKTSCMLVDNVIDRYSIGDRSPQLRYDEHGLSLRLSAAPPVDASTRSNWLPAPDGLFYIMLRIYIPSAAHLEQRFHYPPIRRVQPQEGGVRTDQNSMAS</sequence>
<dbReference type="Gene3D" id="2.60.40.1610">
    <property type="entry name" value="Domain of unknown function DUF1254"/>
    <property type="match status" value="1"/>
</dbReference>